<dbReference type="EMBL" id="CAJNOE010000467">
    <property type="protein sequence ID" value="CAF1230509.1"/>
    <property type="molecule type" value="Genomic_DNA"/>
</dbReference>
<reference evidence="1" key="1">
    <citation type="submission" date="2021-02" db="EMBL/GenBank/DDBJ databases">
        <authorList>
            <person name="Nowell W R."/>
        </authorList>
    </citation>
    <scope>NUCLEOTIDE SEQUENCE</scope>
</reference>
<comment type="caution">
    <text evidence="1">The sequence shown here is derived from an EMBL/GenBank/DDBJ whole genome shotgun (WGS) entry which is preliminary data.</text>
</comment>
<evidence type="ECO:0000313" key="1">
    <source>
        <dbReference type="EMBL" id="CAF1230509.1"/>
    </source>
</evidence>
<gene>
    <name evidence="1" type="ORF">IZO911_LOCUS30227</name>
</gene>
<dbReference type="Proteomes" id="UP000663860">
    <property type="component" value="Unassembled WGS sequence"/>
</dbReference>
<name>A0A814YJR0_9BILA</name>
<dbReference type="AlphaFoldDB" id="A0A814YJR0"/>
<organism evidence="1 2">
    <name type="scientific">Adineta steineri</name>
    <dbReference type="NCBI Taxonomy" id="433720"/>
    <lineage>
        <taxon>Eukaryota</taxon>
        <taxon>Metazoa</taxon>
        <taxon>Spiralia</taxon>
        <taxon>Gnathifera</taxon>
        <taxon>Rotifera</taxon>
        <taxon>Eurotatoria</taxon>
        <taxon>Bdelloidea</taxon>
        <taxon>Adinetida</taxon>
        <taxon>Adinetidae</taxon>
        <taxon>Adineta</taxon>
    </lineage>
</organism>
<evidence type="ECO:0000313" key="2">
    <source>
        <dbReference type="Proteomes" id="UP000663860"/>
    </source>
</evidence>
<protein>
    <submittedName>
        <fullName evidence="1">Uncharacterized protein</fullName>
    </submittedName>
</protein>
<sequence length="168" mass="19007">MLPPIGTTYNFTFNGLFTTMKVSGIYSIEPVTAQDMKTIIGYRNWQSYTGEFTGIFYGISYFNGTYPQALVDPNTNECINVFTETVDCTSWLNTEIVRWDSRCSIVRIDPPITGDMSLTLRASTSNLKRPSDFNATVSITGLPDKTTISYRFLTQVEQKSFPYIKCSF</sequence>
<accession>A0A814YJR0</accession>
<proteinExistence type="predicted"/>